<dbReference type="InterPro" id="IPR017695">
    <property type="entry name" value="Se-dep_Mo_hydrolase_YqeB"/>
</dbReference>
<evidence type="ECO:0000313" key="1">
    <source>
        <dbReference type="EMBL" id="AYO31814.1"/>
    </source>
</evidence>
<dbReference type="RefSeq" id="WP_122015504.1">
    <property type="nucleotide sequence ID" value="NZ_CP033169.1"/>
</dbReference>
<dbReference type="Proteomes" id="UP000280960">
    <property type="component" value="Chromosome"/>
</dbReference>
<proteinExistence type="predicted"/>
<gene>
    <name evidence="1" type="ORF">D2962_15470</name>
</gene>
<protein>
    <submittedName>
        <fullName evidence="1">EF2563 family selenium-dependent molybdenum hydroxylase system protein</fullName>
    </submittedName>
</protein>
<evidence type="ECO:0000313" key="2">
    <source>
        <dbReference type="Proteomes" id="UP000280960"/>
    </source>
</evidence>
<accession>A0A3G2R8E8</accession>
<name>A0A3G2R8E8_9FIRM</name>
<organism evidence="1 2">
    <name type="scientific">Biomaibacter acetigenes</name>
    <dbReference type="NCBI Taxonomy" id="2316383"/>
    <lineage>
        <taxon>Bacteria</taxon>
        <taxon>Bacillati</taxon>
        <taxon>Bacillota</taxon>
        <taxon>Clostridia</taxon>
        <taxon>Thermosediminibacterales</taxon>
        <taxon>Tepidanaerobacteraceae</taxon>
        <taxon>Biomaibacter</taxon>
    </lineage>
</organism>
<dbReference type="KEGG" id="bacg:D2962_15470"/>
<reference evidence="1 2" key="1">
    <citation type="submission" date="2018-10" db="EMBL/GenBank/DDBJ databases">
        <authorList>
            <person name="Zhang X."/>
        </authorList>
    </citation>
    <scope>NUCLEOTIDE SEQUENCE [LARGE SCALE GENOMIC DNA]</scope>
    <source>
        <strain evidence="1 2">SK-G1</strain>
    </source>
</reference>
<keyword evidence="2" id="KW-1185">Reference proteome</keyword>
<sequence>MKINENTTVVIRGAGDLATGIAHRLYRCGFKIIMLEVRQPMAIRRRVALSEAVYDGTITVEGVTARFAQDVAQALKIISENSIAVLIDPEARLLDELKPLALVDAIMAKKNLGTSMDMAPIVIGVGPGFCAGLDCHAVVETQRGHNLGKVIFSGRARENTGIPGEILGFSKERVIYAPADGKIKVFHDIGSTVKADCVVAEVSGTPVEASIDGVVRGMIRDGTEVFKGMKIGDVDPRQIVDYCYTISDKARAIGGGVLEAILYFMNIAPKRSDEYC</sequence>
<dbReference type="NCBIfam" id="TIGR03309">
    <property type="entry name" value="matur_yqeB"/>
    <property type="match status" value="1"/>
</dbReference>
<dbReference type="EMBL" id="CP033169">
    <property type="protein sequence ID" value="AYO31814.1"/>
    <property type="molecule type" value="Genomic_DNA"/>
</dbReference>
<dbReference type="AlphaFoldDB" id="A0A3G2R8E8"/>